<proteinExistence type="predicted"/>
<name>A0ACB9SF86_9MYRT</name>
<comment type="caution">
    <text evidence="1">The sequence shown here is derived from an EMBL/GenBank/DDBJ whole genome shotgun (WGS) entry which is preliminary data.</text>
</comment>
<dbReference type="Proteomes" id="UP001057402">
    <property type="component" value="Chromosome 1"/>
</dbReference>
<keyword evidence="2" id="KW-1185">Reference proteome</keyword>
<gene>
    <name evidence="1" type="ORF">MLD38_002034</name>
</gene>
<evidence type="ECO:0000313" key="1">
    <source>
        <dbReference type="EMBL" id="KAI4389860.1"/>
    </source>
</evidence>
<evidence type="ECO:0000313" key="2">
    <source>
        <dbReference type="Proteomes" id="UP001057402"/>
    </source>
</evidence>
<protein>
    <submittedName>
        <fullName evidence="1">Uncharacterized protein</fullName>
    </submittedName>
</protein>
<accession>A0ACB9SF86</accession>
<reference evidence="2" key="1">
    <citation type="journal article" date="2023" name="Front. Plant Sci.">
        <title>Chromosomal-level genome assembly of Melastoma candidum provides insights into trichome evolution.</title>
        <authorList>
            <person name="Zhong Y."/>
            <person name="Wu W."/>
            <person name="Sun C."/>
            <person name="Zou P."/>
            <person name="Liu Y."/>
            <person name="Dai S."/>
            <person name="Zhou R."/>
        </authorList>
    </citation>
    <scope>NUCLEOTIDE SEQUENCE [LARGE SCALE GENOMIC DNA]</scope>
</reference>
<dbReference type="EMBL" id="CM042880">
    <property type="protein sequence ID" value="KAI4389860.1"/>
    <property type="molecule type" value="Genomic_DNA"/>
</dbReference>
<organism evidence="1 2">
    <name type="scientific">Melastoma candidum</name>
    <dbReference type="NCBI Taxonomy" id="119954"/>
    <lineage>
        <taxon>Eukaryota</taxon>
        <taxon>Viridiplantae</taxon>
        <taxon>Streptophyta</taxon>
        <taxon>Embryophyta</taxon>
        <taxon>Tracheophyta</taxon>
        <taxon>Spermatophyta</taxon>
        <taxon>Magnoliopsida</taxon>
        <taxon>eudicotyledons</taxon>
        <taxon>Gunneridae</taxon>
        <taxon>Pentapetalae</taxon>
        <taxon>rosids</taxon>
        <taxon>malvids</taxon>
        <taxon>Myrtales</taxon>
        <taxon>Melastomataceae</taxon>
        <taxon>Melastomatoideae</taxon>
        <taxon>Melastomateae</taxon>
        <taxon>Melastoma</taxon>
    </lineage>
</organism>
<sequence length="72" mass="8152">MFPGSDGLWLAAVNCFGDICIYSLETQRHCWFISRLGGASVTAGGFSPTKYLYLMWKEKNWMNGLTEIPSHF</sequence>